<name>A0ABT3D0E6_9BACT</name>
<dbReference type="RefSeq" id="WP_264140339.1">
    <property type="nucleotide sequence ID" value="NZ_JAOYOD010000001.1"/>
</dbReference>
<dbReference type="EMBL" id="JAOYOD010000001">
    <property type="protein sequence ID" value="MCV9389421.1"/>
    <property type="molecule type" value="Genomic_DNA"/>
</dbReference>
<reference evidence="2 3" key="1">
    <citation type="submission" date="2022-10" db="EMBL/GenBank/DDBJ databases">
        <title>Comparative genomics and taxonomic characterization of three novel marine species of genus Reichenbachiella exhibiting antioxidant and polysaccharide degradation activities.</title>
        <authorList>
            <person name="Muhammad N."/>
            <person name="Lee Y.-J."/>
            <person name="Ko J."/>
            <person name="Kim S.-G."/>
        </authorList>
    </citation>
    <scope>NUCLEOTIDE SEQUENCE [LARGE SCALE GENOMIC DNA]</scope>
    <source>
        <strain evidence="2 3">ABR2-5</strain>
    </source>
</reference>
<dbReference type="Pfam" id="PF13376">
    <property type="entry name" value="OmdA"/>
    <property type="match status" value="1"/>
</dbReference>
<dbReference type="Pfam" id="PF08818">
    <property type="entry name" value="DUF1801"/>
    <property type="match status" value="1"/>
</dbReference>
<dbReference type="Proteomes" id="UP001300692">
    <property type="component" value="Unassembled WGS sequence"/>
</dbReference>
<evidence type="ECO:0000259" key="1">
    <source>
        <dbReference type="Pfam" id="PF08818"/>
    </source>
</evidence>
<keyword evidence="3" id="KW-1185">Reference proteome</keyword>
<evidence type="ECO:0000313" key="2">
    <source>
        <dbReference type="EMBL" id="MCV9389421.1"/>
    </source>
</evidence>
<dbReference type="SUPFAM" id="SSF159888">
    <property type="entry name" value="YdhG-like"/>
    <property type="match status" value="1"/>
</dbReference>
<dbReference type="InterPro" id="IPR016786">
    <property type="entry name" value="YdeI_bac"/>
</dbReference>
<gene>
    <name evidence="2" type="ORF">N7U62_22335</name>
</gene>
<proteinExistence type="predicted"/>
<organism evidence="2 3">
    <name type="scientific">Reichenbachiella ulvae</name>
    <dbReference type="NCBI Taxonomy" id="2980104"/>
    <lineage>
        <taxon>Bacteria</taxon>
        <taxon>Pseudomonadati</taxon>
        <taxon>Bacteroidota</taxon>
        <taxon>Cytophagia</taxon>
        <taxon>Cytophagales</taxon>
        <taxon>Reichenbachiellaceae</taxon>
        <taxon>Reichenbachiella</taxon>
    </lineage>
</organism>
<accession>A0ABT3D0E6</accession>
<evidence type="ECO:0000313" key="3">
    <source>
        <dbReference type="Proteomes" id="UP001300692"/>
    </source>
</evidence>
<feature type="domain" description="YdhG-like" evidence="1">
    <location>
        <begin position="15"/>
        <end position="110"/>
    </location>
</feature>
<dbReference type="Gene3D" id="3.90.1150.200">
    <property type="match status" value="1"/>
</dbReference>
<comment type="caution">
    <text evidence="2">The sequence shown here is derived from an EMBL/GenBank/DDBJ whole genome shotgun (WGS) entry which is preliminary data.</text>
</comment>
<sequence>MSKTVDEYIIRNKQWQEELIYLRGLLATSELQETIKWGFPVYTLDNKNVVGLGAFKSYFGLWFFQGVFLKDVKNRLVTADGSAQGMRQWRFNSFDEIEEDLVLAYIQEAIDNQKAGKMIKPQKKEIVMPEELQAALDEDAILYEAFEAFSHSKKREFAEHILNAKRVETKKARLEKMKPLILAGVGLHDRYRK</sequence>
<dbReference type="PIRSF" id="PIRSF021308">
    <property type="entry name" value="UCP021308"/>
    <property type="match status" value="1"/>
</dbReference>
<protein>
    <submittedName>
        <fullName evidence="2">YdeI/OmpD-associated family protein</fullName>
    </submittedName>
</protein>
<dbReference type="InterPro" id="IPR014922">
    <property type="entry name" value="YdhG-like"/>
</dbReference>